<dbReference type="RefSeq" id="WP_186863398.1">
    <property type="nucleotide sequence ID" value="NZ_JACOGC010000004.1"/>
</dbReference>
<protein>
    <submittedName>
        <fullName evidence="4">Efflux RND transporter periplasmic adaptor subunit</fullName>
    </submittedName>
</protein>
<gene>
    <name evidence="4" type="ORF">H8K27_11975</name>
</gene>
<dbReference type="Gene3D" id="2.40.50.100">
    <property type="match status" value="1"/>
</dbReference>
<dbReference type="Gene3D" id="1.10.287.470">
    <property type="entry name" value="Helix hairpin bin"/>
    <property type="match status" value="1"/>
</dbReference>
<feature type="signal peptide" evidence="2">
    <location>
        <begin position="1"/>
        <end position="40"/>
    </location>
</feature>
<evidence type="ECO:0000259" key="3">
    <source>
        <dbReference type="Pfam" id="PF25919"/>
    </source>
</evidence>
<dbReference type="SUPFAM" id="SSF111369">
    <property type="entry name" value="HlyD-like secretion proteins"/>
    <property type="match status" value="1"/>
</dbReference>
<feature type="domain" description="CusB-like barrel-sandwich hybrid" evidence="3">
    <location>
        <begin position="91"/>
        <end position="239"/>
    </location>
</feature>
<evidence type="ECO:0000313" key="4">
    <source>
        <dbReference type="EMBL" id="MBC3885852.1"/>
    </source>
</evidence>
<evidence type="ECO:0000313" key="5">
    <source>
        <dbReference type="Proteomes" id="UP000613113"/>
    </source>
</evidence>
<dbReference type="Proteomes" id="UP000613113">
    <property type="component" value="Unassembled WGS sequence"/>
</dbReference>
<accession>A0ABR6YPM4</accession>
<dbReference type="Gene3D" id="2.40.30.170">
    <property type="match status" value="1"/>
</dbReference>
<organism evidence="4 5">
    <name type="scientific">Undibacterium griseum</name>
    <dbReference type="NCBI Taxonomy" id="2762295"/>
    <lineage>
        <taxon>Bacteria</taxon>
        <taxon>Pseudomonadati</taxon>
        <taxon>Pseudomonadota</taxon>
        <taxon>Betaproteobacteria</taxon>
        <taxon>Burkholderiales</taxon>
        <taxon>Oxalobacteraceae</taxon>
        <taxon>Undibacterium</taxon>
    </lineage>
</organism>
<feature type="chain" id="PRO_5045558493" evidence="2">
    <location>
        <begin position="41"/>
        <end position="399"/>
    </location>
</feature>
<reference evidence="4 5" key="1">
    <citation type="submission" date="2020-08" db="EMBL/GenBank/DDBJ databases">
        <title>Novel species isolated from subtropical streams in China.</title>
        <authorList>
            <person name="Lu H."/>
        </authorList>
    </citation>
    <scope>NUCLEOTIDE SEQUENCE [LARGE SCALE GENOMIC DNA]</scope>
    <source>
        <strain evidence="4 5">FT31W</strain>
    </source>
</reference>
<keyword evidence="5" id="KW-1185">Reference proteome</keyword>
<name>A0ABR6YPM4_9BURK</name>
<evidence type="ECO:0000256" key="2">
    <source>
        <dbReference type="SAM" id="SignalP"/>
    </source>
</evidence>
<keyword evidence="2" id="KW-0732">Signal</keyword>
<comment type="caution">
    <text evidence="4">The sequence shown here is derived from an EMBL/GenBank/DDBJ whole genome shotgun (WGS) entry which is preliminary data.</text>
</comment>
<dbReference type="InterPro" id="IPR058790">
    <property type="entry name" value="BSH_CusB"/>
</dbReference>
<dbReference type="EMBL" id="JACOGC010000004">
    <property type="protein sequence ID" value="MBC3885852.1"/>
    <property type="molecule type" value="Genomic_DNA"/>
</dbReference>
<dbReference type="PANTHER" id="PTHR30097:SF4">
    <property type="entry name" value="SLR6042 PROTEIN"/>
    <property type="match status" value="1"/>
</dbReference>
<proteinExistence type="predicted"/>
<dbReference type="InterPro" id="IPR051909">
    <property type="entry name" value="MFP_Cation_Efflux"/>
</dbReference>
<sequence length="399" mass="41972">MMTNKHSFFPPSPASLPDAILPVLRLAALASALLCTQTFAAGSHQVSLNAEQLLRAGVKTEAVISAPATNGAVNQGGLHLSGTVIASANAVNVVSSMVGGVVREIHASALQPVRSGQALISLFSQPLMEMQREYLQLATQAKLAREKRERDEALLKEGIIAQSRLQDSRAAALQADIAAKERYQSLRSAGMSETAIHNLLTQQQLSPVLVLAAPAGGTLSEMQVRPGQRIEAGMPVASISKDAPWWLELQASAQQAAQIRPGDLLQVSNCATAKVNAVAAHVQSSNQTVLIRAQVTQNSQCLKLNQFVEAVHQSAQQAPGSLGVPLRALFQSARVHYVFLKNAQGFEAVRVSLLSQDASHAWVSAPGKQLQPGSQVATQGIVQLKGALAGLGAEEGGGQ</sequence>
<dbReference type="PANTHER" id="PTHR30097">
    <property type="entry name" value="CATION EFFLUX SYSTEM PROTEIN CUSB"/>
    <property type="match status" value="1"/>
</dbReference>
<evidence type="ECO:0000256" key="1">
    <source>
        <dbReference type="ARBA" id="ARBA00022448"/>
    </source>
</evidence>
<keyword evidence="1" id="KW-0813">Transport</keyword>
<dbReference type="Pfam" id="PF25919">
    <property type="entry name" value="BSH_CusB"/>
    <property type="match status" value="1"/>
</dbReference>